<name>A0ABT8PVL3_9ENTR</name>
<dbReference type="RefSeq" id="WP_301699384.1">
    <property type="nucleotide sequence ID" value="NZ_JAUJYW010000005.1"/>
</dbReference>
<comment type="caution">
    <text evidence="2">The sequence shown here is derived from an EMBL/GenBank/DDBJ whole genome shotgun (WGS) entry which is preliminary data.</text>
</comment>
<dbReference type="SUPFAM" id="SSF54862">
    <property type="entry name" value="4Fe-4S ferredoxins"/>
    <property type="match status" value="1"/>
</dbReference>
<reference evidence="2 3" key="1">
    <citation type="submission" date="2023-07" db="EMBL/GenBank/DDBJ databases">
        <title>Citrobacter selenititolerans sp. nov., isolated from seleniferous soil.</title>
        <authorList>
            <person name="Zhang S."/>
            <person name="Li K."/>
            <person name="Peng J."/>
            <person name="Wang H."/>
            <person name="Sun J."/>
            <person name="Guo Y."/>
        </authorList>
    </citation>
    <scope>NUCLEOTIDE SEQUENCE [LARGE SCALE GENOMIC DNA]</scope>
    <source>
        <strain evidence="2 3">S2-9</strain>
    </source>
</reference>
<evidence type="ECO:0000313" key="2">
    <source>
        <dbReference type="EMBL" id="MDN8600406.1"/>
    </source>
</evidence>
<keyword evidence="3" id="KW-1185">Reference proteome</keyword>
<dbReference type="EMBL" id="JAUJYW010000005">
    <property type="protein sequence ID" value="MDN8600406.1"/>
    <property type="molecule type" value="Genomic_DNA"/>
</dbReference>
<proteinExistence type="predicted"/>
<feature type="domain" description="4Fe-4S ferredoxin-type" evidence="1">
    <location>
        <begin position="3"/>
        <end position="32"/>
    </location>
</feature>
<dbReference type="PROSITE" id="PS51379">
    <property type="entry name" value="4FE4S_FER_2"/>
    <property type="match status" value="1"/>
</dbReference>
<protein>
    <submittedName>
        <fullName evidence="2">Effector protein</fullName>
    </submittedName>
</protein>
<sequence length="55" mass="5737">MKASIVVNPVDCIGCRTCEAACALANLPATEVKTCVSLPRLKVRRLNPASAANPV</sequence>
<gene>
    <name evidence="2" type="ORF">Q0A17_13435</name>
</gene>
<organism evidence="2 3">
    <name type="scientific">Citrobacter enshiensis</name>
    <dbReference type="NCBI Taxonomy" id="2971264"/>
    <lineage>
        <taxon>Bacteria</taxon>
        <taxon>Pseudomonadati</taxon>
        <taxon>Pseudomonadota</taxon>
        <taxon>Gammaproteobacteria</taxon>
        <taxon>Enterobacterales</taxon>
        <taxon>Enterobacteriaceae</taxon>
        <taxon>Citrobacter</taxon>
    </lineage>
</organism>
<evidence type="ECO:0000259" key="1">
    <source>
        <dbReference type="PROSITE" id="PS51379"/>
    </source>
</evidence>
<dbReference type="Proteomes" id="UP001174867">
    <property type="component" value="Unassembled WGS sequence"/>
</dbReference>
<dbReference type="InterPro" id="IPR017896">
    <property type="entry name" value="4Fe4S_Fe-S-bd"/>
</dbReference>
<accession>A0ABT8PVL3</accession>
<evidence type="ECO:0000313" key="3">
    <source>
        <dbReference type="Proteomes" id="UP001174867"/>
    </source>
</evidence>